<keyword evidence="1" id="KW-0175">Coiled coil</keyword>
<dbReference type="EMBL" id="QAXS01000042">
    <property type="protein sequence ID" value="PTV93374.1"/>
    <property type="molecule type" value="Genomic_DNA"/>
</dbReference>
<feature type="coiled-coil region" evidence="1">
    <location>
        <begin position="137"/>
        <end position="171"/>
    </location>
</feature>
<evidence type="ECO:0000256" key="1">
    <source>
        <dbReference type="SAM" id="Coils"/>
    </source>
</evidence>
<gene>
    <name evidence="4" type="ORF">C8C76_14211</name>
</gene>
<dbReference type="CDD" id="cd00130">
    <property type="entry name" value="PAS"/>
    <property type="match status" value="1"/>
</dbReference>
<sequence>MIKTKQQNSGFILKLDEDSEIKEVIFNSRKDQIRFDSQNFSQFIDPGSLKKYFSILKEAREKEVVFGREINLQLGEKTESYIFIVLNNLADESILIAANQSEGIIKYYEELMKINNNYVNNLRRSIKDKIEQEKPVDDEIYNEMSRLNNKLVNLQRQLNKQNLLLKAEKEKYRITLSSIAEGVITADQDDLIVYLNSKAEEMLGWTLSEARGKECTDIFKIYIEENDEHDLEIISDEHSKTEGLEISLSELLLEKGEINNQEAVLTPKNDKIFPIEFSAASVEENQGKVIIFRDISERKDMEARLRKYASTDLLTEVLNRRAGLDYLEEEMEKAAAGEDSLSIIFIDVNDLKLVNDNFGHQEGDELLQKVSDILQHSLRRNDKVVRLGGDEFLLVLPQSDREAAEKIWLRIRKKFKQATADIAKDYKIAASHGAAEYSPDYQKDLDQLINEADHAMYKEKKKMKSAENIR</sequence>
<dbReference type="PANTHER" id="PTHR44757">
    <property type="entry name" value="DIGUANYLATE CYCLASE DGCP"/>
    <property type="match status" value="1"/>
</dbReference>
<dbReference type="RefSeq" id="WP_108142343.1">
    <property type="nucleotide sequence ID" value="NZ_QAXS01000042.1"/>
</dbReference>
<dbReference type="Gene3D" id="3.30.450.20">
    <property type="entry name" value="PAS domain"/>
    <property type="match status" value="1"/>
</dbReference>
<evidence type="ECO:0000313" key="4">
    <source>
        <dbReference type="EMBL" id="PTV93374.1"/>
    </source>
</evidence>
<dbReference type="CDD" id="cd01949">
    <property type="entry name" value="GGDEF"/>
    <property type="match status" value="1"/>
</dbReference>
<dbReference type="Gene3D" id="3.30.70.270">
    <property type="match status" value="1"/>
</dbReference>
<evidence type="ECO:0000259" key="3">
    <source>
        <dbReference type="PROSITE" id="PS50887"/>
    </source>
</evidence>
<evidence type="ECO:0000259" key="2">
    <source>
        <dbReference type="PROSITE" id="PS50112"/>
    </source>
</evidence>
<dbReference type="SUPFAM" id="SSF55785">
    <property type="entry name" value="PYP-like sensor domain (PAS domain)"/>
    <property type="match status" value="1"/>
</dbReference>
<dbReference type="InterPro" id="IPR000014">
    <property type="entry name" value="PAS"/>
</dbReference>
<protein>
    <submittedName>
        <fullName evidence="4">PAS domain S-box-containing protein/diguanylate cyclase (GGDEF)-like protein</fullName>
    </submittedName>
</protein>
<dbReference type="NCBIfam" id="TIGR00229">
    <property type="entry name" value="sensory_box"/>
    <property type="match status" value="1"/>
</dbReference>
<dbReference type="OrthoDB" id="9805474at2"/>
<dbReference type="PROSITE" id="PS50112">
    <property type="entry name" value="PAS"/>
    <property type="match status" value="1"/>
</dbReference>
<organism evidence="4 5">
    <name type="scientific">Halanaerobium saccharolyticum</name>
    <dbReference type="NCBI Taxonomy" id="43595"/>
    <lineage>
        <taxon>Bacteria</taxon>
        <taxon>Bacillati</taxon>
        <taxon>Bacillota</taxon>
        <taxon>Clostridia</taxon>
        <taxon>Halanaerobiales</taxon>
        <taxon>Halanaerobiaceae</taxon>
        <taxon>Halanaerobium</taxon>
    </lineage>
</organism>
<name>A0A2T5RG49_9FIRM</name>
<dbReference type="NCBIfam" id="TIGR00254">
    <property type="entry name" value="GGDEF"/>
    <property type="match status" value="1"/>
</dbReference>
<accession>A0A2T5RG49</accession>
<dbReference type="SUPFAM" id="SSF55073">
    <property type="entry name" value="Nucleotide cyclase"/>
    <property type="match status" value="1"/>
</dbReference>
<dbReference type="InterPro" id="IPR029787">
    <property type="entry name" value="Nucleotide_cyclase"/>
</dbReference>
<dbReference type="SMART" id="SM00267">
    <property type="entry name" value="GGDEF"/>
    <property type="match status" value="1"/>
</dbReference>
<dbReference type="InterPro" id="IPR052155">
    <property type="entry name" value="Biofilm_reg_signaling"/>
</dbReference>
<dbReference type="SMART" id="SM00091">
    <property type="entry name" value="PAS"/>
    <property type="match status" value="1"/>
</dbReference>
<dbReference type="PANTHER" id="PTHR44757:SF2">
    <property type="entry name" value="BIOFILM ARCHITECTURE MAINTENANCE PROTEIN MBAA"/>
    <property type="match status" value="1"/>
</dbReference>
<dbReference type="PROSITE" id="PS50887">
    <property type="entry name" value="GGDEF"/>
    <property type="match status" value="1"/>
</dbReference>
<feature type="domain" description="GGDEF" evidence="3">
    <location>
        <begin position="339"/>
        <end position="470"/>
    </location>
</feature>
<dbReference type="InterPro" id="IPR035965">
    <property type="entry name" value="PAS-like_dom_sf"/>
</dbReference>
<proteinExistence type="predicted"/>
<reference evidence="4 5" key="1">
    <citation type="submission" date="2018-04" db="EMBL/GenBank/DDBJ databases">
        <title>Subsurface microbial communities from deep shales in Ohio and West Virginia, USA.</title>
        <authorList>
            <person name="Wrighton K."/>
        </authorList>
    </citation>
    <scope>NUCLEOTIDE SEQUENCE [LARGE SCALE GENOMIC DNA]</scope>
    <source>
        <strain evidence="4 5">WC1</strain>
    </source>
</reference>
<dbReference type="AlphaFoldDB" id="A0A2T5RG49"/>
<dbReference type="InterPro" id="IPR000160">
    <property type="entry name" value="GGDEF_dom"/>
</dbReference>
<evidence type="ECO:0000313" key="5">
    <source>
        <dbReference type="Proteomes" id="UP000244089"/>
    </source>
</evidence>
<comment type="caution">
    <text evidence="4">The sequence shown here is derived from an EMBL/GenBank/DDBJ whole genome shotgun (WGS) entry which is preliminary data.</text>
</comment>
<feature type="domain" description="PAS" evidence="2">
    <location>
        <begin position="168"/>
        <end position="228"/>
    </location>
</feature>
<dbReference type="FunFam" id="3.30.70.270:FF:000001">
    <property type="entry name" value="Diguanylate cyclase domain protein"/>
    <property type="match status" value="1"/>
</dbReference>
<dbReference type="Proteomes" id="UP000244089">
    <property type="component" value="Unassembled WGS sequence"/>
</dbReference>
<dbReference type="Pfam" id="PF13426">
    <property type="entry name" value="PAS_9"/>
    <property type="match status" value="1"/>
</dbReference>
<dbReference type="Pfam" id="PF00990">
    <property type="entry name" value="GGDEF"/>
    <property type="match status" value="1"/>
</dbReference>
<dbReference type="InterPro" id="IPR043128">
    <property type="entry name" value="Rev_trsase/Diguanyl_cyclase"/>
</dbReference>